<protein>
    <recommendedName>
        <fullName evidence="1">site-specific DNA-methyltransferase (adenine-specific)</fullName>
        <ecNumber evidence="1">2.1.1.72</ecNumber>
    </recommendedName>
</protein>
<name>A0A5J4PKD3_9ZZZZ</name>
<evidence type="ECO:0000256" key="4">
    <source>
        <dbReference type="ARBA" id="ARBA00047942"/>
    </source>
</evidence>
<keyword evidence="2" id="KW-0489">Methyltransferase</keyword>
<dbReference type="AlphaFoldDB" id="A0A5J4PKD3"/>
<dbReference type="EC" id="2.1.1.72" evidence="1"/>
<feature type="domain" description="TaqI-like C-terminal specificity" evidence="5">
    <location>
        <begin position="15"/>
        <end position="102"/>
    </location>
</feature>
<proteinExistence type="predicted"/>
<dbReference type="EMBL" id="SNRY01008008">
    <property type="protein sequence ID" value="KAA6309311.1"/>
    <property type="molecule type" value="Genomic_DNA"/>
</dbReference>
<dbReference type="GO" id="GO:0009007">
    <property type="term" value="F:site-specific DNA-methyltransferase (adenine-specific) activity"/>
    <property type="evidence" value="ECO:0007669"/>
    <property type="project" value="UniProtKB-EC"/>
</dbReference>
<evidence type="ECO:0000256" key="3">
    <source>
        <dbReference type="ARBA" id="ARBA00022679"/>
    </source>
</evidence>
<dbReference type="PANTHER" id="PTHR33841:SF1">
    <property type="entry name" value="DNA METHYLTRANSFERASE A"/>
    <property type="match status" value="1"/>
</dbReference>
<evidence type="ECO:0000313" key="6">
    <source>
        <dbReference type="EMBL" id="KAA6309311.1"/>
    </source>
</evidence>
<dbReference type="GO" id="GO:0032259">
    <property type="term" value="P:methylation"/>
    <property type="evidence" value="ECO:0007669"/>
    <property type="project" value="UniProtKB-KW"/>
</dbReference>
<comment type="caution">
    <text evidence="6">The sequence shown here is derived from an EMBL/GenBank/DDBJ whole genome shotgun (WGS) entry which is preliminary data.</text>
</comment>
<accession>A0A5J4PKD3</accession>
<dbReference type="InterPro" id="IPR025931">
    <property type="entry name" value="TaqI_C"/>
</dbReference>
<gene>
    <name evidence="6" type="ORF">EZS27_039170</name>
</gene>
<evidence type="ECO:0000256" key="2">
    <source>
        <dbReference type="ARBA" id="ARBA00022603"/>
    </source>
</evidence>
<evidence type="ECO:0000259" key="5">
    <source>
        <dbReference type="Pfam" id="PF12950"/>
    </source>
</evidence>
<dbReference type="PANTHER" id="PTHR33841">
    <property type="entry name" value="DNA METHYLTRANSFERASE YEEA-RELATED"/>
    <property type="match status" value="1"/>
</dbReference>
<organism evidence="6">
    <name type="scientific">termite gut metagenome</name>
    <dbReference type="NCBI Taxonomy" id="433724"/>
    <lineage>
        <taxon>unclassified sequences</taxon>
        <taxon>metagenomes</taxon>
        <taxon>organismal metagenomes</taxon>
    </lineage>
</organism>
<keyword evidence="3" id="KW-0808">Transferase</keyword>
<dbReference type="InterPro" id="IPR050953">
    <property type="entry name" value="N4_N6_ade-DNA_methylase"/>
</dbReference>
<reference evidence="6" key="1">
    <citation type="submission" date="2019-03" db="EMBL/GenBank/DDBJ databases">
        <title>Single cell metagenomics reveals metabolic interactions within the superorganism composed of flagellate Streblomastix strix and complex community of Bacteroidetes bacteria on its surface.</title>
        <authorList>
            <person name="Treitli S.C."/>
            <person name="Kolisko M."/>
            <person name="Husnik F."/>
            <person name="Keeling P."/>
            <person name="Hampl V."/>
        </authorList>
    </citation>
    <scope>NUCLEOTIDE SEQUENCE</scope>
    <source>
        <strain evidence="6">STM</strain>
    </source>
</reference>
<dbReference type="Pfam" id="PF12950">
    <property type="entry name" value="TaqI_C"/>
    <property type="match status" value="1"/>
</dbReference>
<sequence length="155" mass="18304">MVCFARWGANYMDDFSKHKIVYIEIMTDNPEEGYKFPSFSFDDQGCVLLNTAYMITGNADELKYILSILNSKLGRQLVKYYVTQLQNRQFRMLHQSVINFPIPLISNNKELYAQIAENIQYSKNTDVENQLSKLNKMIYQLYKLNNEEIEFIEIQ</sequence>
<comment type="catalytic activity">
    <reaction evidence="4">
        <text>a 2'-deoxyadenosine in DNA + S-adenosyl-L-methionine = an N(6)-methyl-2'-deoxyadenosine in DNA + S-adenosyl-L-homocysteine + H(+)</text>
        <dbReference type="Rhea" id="RHEA:15197"/>
        <dbReference type="Rhea" id="RHEA-COMP:12418"/>
        <dbReference type="Rhea" id="RHEA-COMP:12419"/>
        <dbReference type="ChEBI" id="CHEBI:15378"/>
        <dbReference type="ChEBI" id="CHEBI:57856"/>
        <dbReference type="ChEBI" id="CHEBI:59789"/>
        <dbReference type="ChEBI" id="CHEBI:90615"/>
        <dbReference type="ChEBI" id="CHEBI:90616"/>
        <dbReference type="EC" id="2.1.1.72"/>
    </reaction>
</comment>
<evidence type="ECO:0000256" key="1">
    <source>
        <dbReference type="ARBA" id="ARBA00011900"/>
    </source>
</evidence>